<gene>
    <name evidence="4" type="ORF">ACFQ2O_11225</name>
</gene>
<dbReference type="Pfam" id="PF16344">
    <property type="entry name" value="FecR_C"/>
    <property type="match status" value="1"/>
</dbReference>
<proteinExistence type="predicted"/>
<reference evidence="5" key="1">
    <citation type="journal article" date="2019" name="Int. J. Syst. Evol. Microbiol.">
        <title>The Global Catalogue of Microorganisms (GCM) 10K type strain sequencing project: providing services to taxonomists for standard genome sequencing and annotation.</title>
        <authorList>
            <consortium name="The Broad Institute Genomics Platform"/>
            <consortium name="The Broad Institute Genome Sequencing Center for Infectious Disease"/>
            <person name="Wu L."/>
            <person name="Ma J."/>
        </authorList>
    </citation>
    <scope>NUCLEOTIDE SEQUENCE [LARGE SCALE GENOMIC DNA]</scope>
    <source>
        <strain evidence="5">JCM 31319</strain>
    </source>
</reference>
<keyword evidence="1" id="KW-1133">Transmembrane helix</keyword>
<dbReference type="InterPro" id="IPR006860">
    <property type="entry name" value="FecR"/>
</dbReference>
<evidence type="ECO:0000259" key="2">
    <source>
        <dbReference type="Pfam" id="PF04773"/>
    </source>
</evidence>
<dbReference type="Proteomes" id="UP001597094">
    <property type="component" value="Unassembled WGS sequence"/>
</dbReference>
<dbReference type="PIRSF" id="PIRSF018266">
    <property type="entry name" value="FecR"/>
    <property type="match status" value="1"/>
</dbReference>
<name>A0ABW3SPP0_9BACT</name>
<dbReference type="RefSeq" id="WP_377527397.1">
    <property type="nucleotide sequence ID" value="NZ_JBHTLD010000092.1"/>
</dbReference>
<feature type="transmembrane region" description="Helical" evidence="1">
    <location>
        <begin position="81"/>
        <end position="99"/>
    </location>
</feature>
<evidence type="ECO:0000256" key="1">
    <source>
        <dbReference type="SAM" id="Phobius"/>
    </source>
</evidence>
<evidence type="ECO:0000313" key="4">
    <source>
        <dbReference type="EMBL" id="MFD1186779.1"/>
    </source>
</evidence>
<feature type="domain" description="FecR protein" evidence="2">
    <location>
        <begin position="109"/>
        <end position="202"/>
    </location>
</feature>
<dbReference type="PANTHER" id="PTHR30273">
    <property type="entry name" value="PERIPLASMIC SIGNAL SENSOR AND SIGMA FACTOR ACTIVATOR FECR-RELATED"/>
    <property type="match status" value="1"/>
</dbReference>
<protein>
    <submittedName>
        <fullName evidence="4">FecR family protein</fullName>
    </submittedName>
</protein>
<keyword evidence="1" id="KW-0472">Membrane</keyword>
<dbReference type="InterPro" id="IPR032508">
    <property type="entry name" value="FecR_C"/>
</dbReference>
<organism evidence="4 5">
    <name type="scientific">Pontibacter rugosus</name>
    <dbReference type="NCBI Taxonomy" id="1745966"/>
    <lineage>
        <taxon>Bacteria</taxon>
        <taxon>Pseudomonadati</taxon>
        <taxon>Bacteroidota</taxon>
        <taxon>Cytophagia</taxon>
        <taxon>Cytophagales</taxon>
        <taxon>Hymenobacteraceae</taxon>
        <taxon>Pontibacter</taxon>
    </lineage>
</organism>
<keyword evidence="5" id="KW-1185">Reference proteome</keyword>
<comment type="caution">
    <text evidence="4">The sequence shown here is derived from an EMBL/GenBank/DDBJ whole genome shotgun (WGS) entry which is preliminary data.</text>
</comment>
<dbReference type="Pfam" id="PF04773">
    <property type="entry name" value="FecR"/>
    <property type="match status" value="1"/>
</dbReference>
<dbReference type="Gene3D" id="2.60.120.1440">
    <property type="match status" value="1"/>
</dbReference>
<dbReference type="InterPro" id="IPR012373">
    <property type="entry name" value="Ferrdict_sens_TM"/>
</dbReference>
<evidence type="ECO:0000259" key="3">
    <source>
        <dbReference type="Pfam" id="PF16344"/>
    </source>
</evidence>
<dbReference type="EMBL" id="JBHTLD010000092">
    <property type="protein sequence ID" value="MFD1186779.1"/>
    <property type="molecule type" value="Genomic_DNA"/>
</dbReference>
<dbReference type="Gene3D" id="3.55.50.30">
    <property type="match status" value="1"/>
</dbReference>
<accession>A0ABW3SPP0</accession>
<evidence type="ECO:0000313" key="5">
    <source>
        <dbReference type="Proteomes" id="UP001597094"/>
    </source>
</evidence>
<dbReference type="PANTHER" id="PTHR30273:SF2">
    <property type="entry name" value="PROTEIN FECR"/>
    <property type="match status" value="1"/>
</dbReference>
<sequence length="317" mass="35683">MLLQKAAQNKLSPAEKEQLDQWYDSFEKQESTQVFKDNAHEEQVKLRLWSKIRTHIPQEHKSTLGTTVIALWQSVNTTYRSVAAGLLLMIMATSFFFYLKHDTTNYISLRTAKGNVTKISLSDGSQVWLNANSELRYPKKFYGEQREVYLEGEAFFEVARDTTKPFIIHAEHLKTQVLGTSFNIRAYKGASQASVSVSSGKVAVTEGNDQVLLVANQEARYNSRSTELTKINFNAEGVNWWKAQGEFQFREESLADVAIVLGNRFGKKISINTPALASKHITASFGNGESLQDITGILEMITGLQAQDKSDTEVVWQ</sequence>
<feature type="domain" description="Protein FecR C-terminal" evidence="3">
    <location>
        <begin position="247"/>
        <end position="311"/>
    </location>
</feature>
<keyword evidence="1" id="KW-0812">Transmembrane</keyword>